<dbReference type="PANTHER" id="PTHR19353:SF19">
    <property type="entry name" value="DELTA(5) FATTY ACID DESATURASE C-RELATED"/>
    <property type="match status" value="1"/>
</dbReference>
<keyword evidence="1" id="KW-0812">Transmembrane</keyword>
<feature type="transmembrane region" description="Helical" evidence="1">
    <location>
        <begin position="258"/>
        <end position="282"/>
    </location>
</feature>
<keyword evidence="1" id="KW-1133">Transmembrane helix</keyword>
<organism evidence="3 4">
    <name type="scientific">Marinobacter mobilis</name>
    <dbReference type="NCBI Taxonomy" id="488533"/>
    <lineage>
        <taxon>Bacteria</taxon>
        <taxon>Pseudomonadati</taxon>
        <taxon>Pseudomonadota</taxon>
        <taxon>Gammaproteobacteria</taxon>
        <taxon>Pseudomonadales</taxon>
        <taxon>Marinobacteraceae</taxon>
        <taxon>Marinobacter</taxon>
    </lineage>
</organism>
<dbReference type="AlphaFoldDB" id="A0A1H2ZEY2"/>
<dbReference type="GO" id="GO:0008610">
    <property type="term" value="P:lipid biosynthetic process"/>
    <property type="evidence" value="ECO:0007669"/>
    <property type="project" value="UniProtKB-ARBA"/>
</dbReference>
<dbReference type="RefSeq" id="WP_091814054.1">
    <property type="nucleotide sequence ID" value="NZ_FNNE01000006.1"/>
</dbReference>
<protein>
    <submittedName>
        <fullName evidence="3">Linoleoyl-CoA desaturase</fullName>
    </submittedName>
</protein>
<dbReference type="GO" id="GO:0016020">
    <property type="term" value="C:membrane"/>
    <property type="evidence" value="ECO:0007669"/>
    <property type="project" value="TreeGrafter"/>
</dbReference>
<dbReference type="Proteomes" id="UP000199675">
    <property type="component" value="Unassembled WGS sequence"/>
</dbReference>
<dbReference type="OrthoDB" id="104711at2"/>
<keyword evidence="1" id="KW-0472">Membrane</keyword>
<dbReference type="InterPro" id="IPR012171">
    <property type="entry name" value="Fatty_acid_desaturase"/>
</dbReference>
<feature type="transmembrane region" description="Helical" evidence="1">
    <location>
        <begin position="232"/>
        <end position="252"/>
    </location>
</feature>
<accession>A0A1H2ZEY2</accession>
<evidence type="ECO:0000313" key="3">
    <source>
        <dbReference type="EMBL" id="SDX15299.1"/>
    </source>
</evidence>
<dbReference type="GO" id="GO:0016717">
    <property type="term" value="F:oxidoreductase activity, acting on paired donors, with oxidation of a pair of donors resulting in the reduction of molecular oxygen to two molecules of water"/>
    <property type="evidence" value="ECO:0007669"/>
    <property type="project" value="TreeGrafter"/>
</dbReference>
<reference evidence="3 4" key="1">
    <citation type="submission" date="2016-10" db="EMBL/GenBank/DDBJ databases">
        <authorList>
            <person name="de Groot N.N."/>
        </authorList>
    </citation>
    <scope>NUCLEOTIDE SEQUENCE [LARGE SCALE GENOMIC DNA]</scope>
    <source>
        <strain evidence="3 4">CGMCC 1.7059</strain>
    </source>
</reference>
<proteinExistence type="predicted"/>
<name>A0A1H2ZEY2_9GAMM</name>
<feature type="domain" description="Fatty acid desaturase" evidence="2">
    <location>
        <begin position="83"/>
        <end position="366"/>
    </location>
</feature>
<dbReference type="CDD" id="cd03506">
    <property type="entry name" value="Delta6-FADS-like"/>
    <property type="match status" value="1"/>
</dbReference>
<evidence type="ECO:0000313" key="4">
    <source>
        <dbReference type="Proteomes" id="UP000199675"/>
    </source>
</evidence>
<feature type="transmembrane region" description="Helical" evidence="1">
    <location>
        <begin position="77"/>
        <end position="97"/>
    </location>
</feature>
<dbReference type="PANTHER" id="PTHR19353">
    <property type="entry name" value="FATTY ACID DESATURASE 2"/>
    <property type="match status" value="1"/>
</dbReference>
<dbReference type="InterPro" id="IPR005804">
    <property type="entry name" value="FA_desaturase_dom"/>
</dbReference>
<dbReference type="Pfam" id="PF00487">
    <property type="entry name" value="FA_desaturase"/>
    <property type="match status" value="1"/>
</dbReference>
<keyword evidence="4" id="KW-1185">Reference proteome</keyword>
<sequence>MATAKPLPVNLTDEQIDEFGREMDAIYDEVMASRGEKDRLYILRLIRTQRSMAFVGRMIIYASLFLLPPWGHALAGWGTTLVVMFLGVAMLGVAKILENMEIGHNILHAQWDWMKDPEIQSNTWEWDSMSPSDRWMHSHNVVHHTWTNVVGKDLDVGYGIMRVTPMQPWHVKYLLQPIYFVLLALLFEEGVALHEQAIVDVVEGKKSPKDAGLGPVMKRIGRKMWGQVRKDYIMWPLAGALVAVPLSFVVAVSPWQVFLLVAAANAIANIIRNVWAFVIIFCGHFPEGVYSFTEDQVEGESKGQWYMRQMLGSANITGGPLFHVLSGNLSHQIEHHLFPDMCSNRYPEVSPRVQALAARYGLPYNRASIWRQFGTTWLNNLRLSLPGGKLPPKVASA</sequence>
<evidence type="ECO:0000256" key="1">
    <source>
        <dbReference type="SAM" id="Phobius"/>
    </source>
</evidence>
<dbReference type="EMBL" id="FNNE01000006">
    <property type="protein sequence ID" value="SDX15299.1"/>
    <property type="molecule type" value="Genomic_DNA"/>
</dbReference>
<feature type="transmembrane region" description="Helical" evidence="1">
    <location>
        <begin position="54"/>
        <end position="71"/>
    </location>
</feature>
<dbReference type="STRING" id="488533.SAMN04487960_106279"/>
<evidence type="ECO:0000259" key="2">
    <source>
        <dbReference type="Pfam" id="PF00487"/>
    </source>
</evidence>
<gene>
    <name evidence="3" type="ORF">SAMN04487960_106279</name>
</gene>